<accession>A0ABN1W2P6</accession>
<evidence type="ECO:0008006" key="4">
    <source>
        <dbReference type="Google" id="ProtNLM"/>
    </source>
</evidence>
<comment type="caution">
    <text evidence="2">The sequence shown here is derived from an EMBL/GenBank/DDBJ whole genome shotgun (WGS) entry which is preliminary data.</text>
</comment>
<evidence type="ECO:0000313" key="3">
    <source>
        <dbReference type="Proteomes" id="UP001500037"/>
    </source>
</evidence>
<gene>
    <name evidence="2" type="ORF">GCM10009665_22480</name>
</gene>
<dbReference type="Proteomes" id="UP001500037">
    <property type="component" value="Unassembled WGS sequence"/>
</dbReference>
<proteinExistence type="predicted"/>
<protein>
    <recommendedName>
        <fullName evidence="4">NUDIX domain-containing protein</fullName>
    </recommendedName>
</protein>
<dbReference type="EMBL" id="BAAALF010000029">
    <property type="protein sequence ID" value="GAA1231748.1"/>
    <property type="molecule type" value="Genomic_DNA"/>
</dbReference>
<name>A0ABN1W2P6_9ACTN</name>
<keyword evidence="3" id="KW-1185">Reference proteome</keyword>
<evidence type="ECO:0000256" key="1">
    <source>
        <dbReference type="SAM" id="MobiDB-lite"/>
    </source>
</evidence>
<reference evidence="2 3" key="1">
    <citation type="journal article" date="2019" name="Int. J. Syst. Evol. Microbiol.">
        <title>The Global Catalogue of Microorganisms (GCM) 10K type strain sequencing project: providing services to taxonomists for standard genome sequencing and annotation.</title>
        <authorList>
            <consortium name="The Broad Institute Genomics Platform"/>
            <consortium name="The Broad Institute Genome Sequencing Center for Infectious Disease"/>
            <person name="Wu L."/>
            <person name="Ma J."/>
        </authorList>
    </citation>
    <scope>NUCLEOTIDE SEQUENCE [LARGE SCALE GENOMIC DNA]</scope>
    <source>
        <strain evidence="2 3">JCM 13004</strain>
    </source>
</reference>
<sequence>MVGEVADSVAGVDMARGDLQAVREAEVDPGPGEAKLWATRASKRLGGRWDPPPAHGVTITDRRCRIAGHARDGRHSFPGGLREVPRKAQAS</sequence>
<organism evidence="2 3">
    <name type="scientific">Kitasatospora nipponensis</name>
    <dbReference type="NCBI Taxonomy" id="258049"/>
    <lineage>
        <taxon>Bacteria</taxon>
        <taxon>Bacillati</taxon>
        <taxon>Actinomycetota</taxon>
        <taxon>Actinomycetes</taxon>
        <taxon>Kitasatosporales</taxon>
        <taxon>Streptomycetaceae</taxon>
        <taxon>Kitasatospora</taxon>
    </lineage>
</organism>
<evidence type="ECO:0000313" key="2">
    <source>
        <dbReference type="EMBL" id="GAA1231748.1"/>
    </source>
</evidence>
<feature type="region of interest" description="Disordered" evidence="1">
    <location>
        <begin position="70"/>
        <end position="91"/>
    </location>
</feature>